<accession>A0A4R6Z211</accession>
<proteinExistence type="predicted"/>
<dbReference type="Proteomes" id="UP000295293">
    <property type="component" value="Unassembled WGS sequence"/>
</dbReference>
<dbReference type="OrthoDB" id="9795716at2"/>
<sequence>MYFEIQRIVSLAAEAASPHQVGFDPEFRLRQELKRVVRDVPDEAIPAELREAVLTGSVVGQQAAEWLPALRQWLEQECRRTGV</sequence>
<dbReference type="RefSeq" id="WP_133817984.1">
    <property type="nucleotide sequence ID" value="NZ_SNZH01000004.1"/>
</dbReference>
<dbReference type="EMBL" id="SNZH01000004">
    <property type="protein sequence ID" value="TDR45607.1"/>
    <property type="molecule type" value="Genomic_DNA"/>
</dbReference>
<keyword evidence="2" id="KW-1185">Reference proteome</keyword>
<protein>
    <submittedName>
        <fullName evidence="1">Uncharacterized protein</fullName>
    </submittedName>
</protein>
<dbReference type="AlphaFoldDB" id="A0A4R6Z211"/>
<organism evidence="1 2">
    <name type="scientific">Tahibacter aquaticus</name>
    <dbReference type="NCBI Taxonomy" id="520092"/>
    <lineage>
        <taxon>Bacteria</taxon>
        <taxon>Pseudomonadati</taxon>
        <taxon>Pseudomonadota</taxon>
        <taxon>Gammaproteobacteria</taxon>
        <taxon>Lysobacterales</taxon>
        <taxon>Rhodanobacteraceae</taxon>
        <taxon>Tahibacter</taxon>
    </lineage>
</organism>
<name>A0A4R6Z211_9GAMM</name>
<evidence type="ECO:0000313" key="1">
    <source>
        <dbReference type="EMBL" id="TDR45607.1"/>
    </source>
</evidence>
<reference evidence="1 2" key="1">
    <citation type="submission" date="2019-03" db="EMBL/GenBank/DDBJ databases">
        <title>Genomic Encyclopedia of Type Strains, Phase IV (KMG-IV): sequencing the most valuable type-strain genomes for metagenomic binning, comparative biology and taxonomic classification.</title>
        <authorList>
            <person name="Goeker M."/>
        </authorList>
    </citation>
    <scope>NUCLEOTIDE SEQUENCE [LARGE SCALE GENOMIC DNA]</scope>
    <source>
        <strain evidence="1 2">DSM 21667</strain>
    </source>
</reference>
<evidence type="ECO:0000313" key="2">
    <source>
        <dbReference type="Proteomes" id="UP000295293"/>
    </source>
</evidence>
<gene>
    <name evidence="1" type="ORF">DFR29_10435</name>
</gene>
<comment type="caution">
    <text evidence="1">The sequence shown here is derived from an EMBL/GenBank/DDBJ whole genome shotgun (WGS) entry which is preliminary data.</text>
</comment>